<sequence length="520" mass="56749">MTTSGPTSSTLGRRSLLVGGASAMAMSTLLFARTAGAATEEAPHIDFDLDTGNYVKWAQPSDEQAGHAASLTVIAPMDATVFLWTNRAAILAVFDALAPYHESAVGLHSRIPRRPSSESVTNRNMNIAVIHAQLGIWKRLLPTAVGALRQMMTALGLDPDDTSEDLSSPVGIGNVASRKVWEFLEHDGMNLLGDEGGRKYNRTPWADPTGYRPVNTAYELVNPSRWQPQLGPHNGRRVGGGNGDMGIYVAQHFVTPQAGRTTPHIFSDPSRYHLAPPTHSDHTNPRAYKRSVDEIIEASANLDDKRKVLAEVMDNKLWGIGHSSIVVARQNDRDDHMGVHGWAHWVLISILSTFDTLIAAWYQKAKYDAVRPASAVRHVYGRSKLTAWGGPGVGTVNDIRADEWASYLPVSDHPEYPSGSTSICSAGSQAARRYFGSDTLDWRFTVPAGALGVEPGLTPAKDTEVYFPTFTSLDQACARSRVDGGVHFKTTVERSLEFGRPFGDMAYEFVTRQVKGDVKK</sequence>
<evidence type="ECO:0000313" key="4">
    <source>
        <dbReference type="EMBL" id="MFD0319236.1"/>
    </source>
</evidence>
<dbReference type="InterPro" id="IPR016119">
    <property type="entry name" value="Br/Cl_peroxidase_C"/>
</dbReference>
<keyword evidence="1" id="KW-0732">Signal</keyword>
<dbReference type="Proteomes" id="UP001597023">
    <property type="component" value="Unassembled WGS sequence"/>
</dbReference>
<dbReference type="InterPro" id="IPR006311">
    <property type="entry name" value="TAT_signal"/>
</dbReference>
<dbReference type="SUPFAM" id="SSF48317">
    <property type="entry name" value="Acid phosphatase/Vanadium-dependent haloperoxidase"/>
    <property type="match status" value="1"/>
</dbReference>
<dbReference type="InterPro" id="IPR036938">
    <property type="entry name" value="PAP2/HPO_sf"/>
</dbReference>
<name>A0ABW2WML1_9ACTN</name>
<evidence type="ECO:0000259" key="3">
    <source>
        <dbReference type="Pfam" id="PF22778"/>
    </source>
</evidence>
<dbReference type="Pfam" id="PF22778">
    <property type="entry name" value="VCPO_2nd"/>
    <property type="match status" value="1"/>
</dbReference>
<dbReference type="RefSeq" id="WP_381617524.1">
    <property type="nucleotide sequence ID" value="NZ_JBHTEB010000001.1"/>
</dbReference>
<dbReference type="Gene3D" id="1.10.606.10">
    <property type="entry name" value="Vanadium-containing Chloroperoxidase, domain 2"/>
    <property type="match status" value="1"/>
</dbReference>
<accession>A0ABW2WML1</accession>
<dbReference type="InterPro" id="IPR049283">
    <property type="entry name" value="DUF6851"/>
</dbReference>
<dbReference type="PROSITE" id="PS51318">
    <property type="entry name" value="TAT"/>
    <property type="match status" value="1"/>
</dbReference>
<feature type="domain" description="DUF6851" evidence="2">
    <location>
        <begin position="91"/>
        <end position="228"/>
    </location>
</feature>
<reference evidence="5" key="1">
    <citation type="journal article" date="2019" name="Int. J. Syst. Evol. Microbiol.">
        <title>The Global Catalogue of Microorganisms (GCM) 10K type strain sequencing project: providing services to taxonomists for standard genome sequencing and annotation.</title>
        <authorList>
            <consortium name="The Broad Institute Genomics Platform"/>
            <consortium name="The Broad Institute Genome Sequencing Center for Infectious Disease"/>
            <person name="Wu L."/>
            <person name="Ma J."/>
        </authorList>
    </citation>
    <scope>NUCLEOTIDE SEQUENCE [LARGE SCALE GENOMIC DNA]</scope>
    <source>
        <strain evidence="5">CGMCC 4.7400</strain>
    </source>
</reference>
<protein>
    <submittedName>
        <fullName evidence="4">DUF6851 domain-containing protein</fullName>
    </submittedName>
</protein>
<dbReference type="InterPro" id="IPR055161">
    <property type="entry name" value="NapH1-like_2nd"/>
</dbReference>
<evidence type="ECO:0000259" key="2">
    <source>
        <dbReference type="Pfam" id="PF21167"/>
    </source>
</evidence>
<keyword evidence="5" id="KW-1185">Reference proteome</keyword>
<dbReference type="Pfam" id="PF21167">
    <property type="entry name" value="DUF6851"/>
    <property type="match status" value="1"/>
</dbReference>
<dbReference type="PANTHER" id="PTHR34599:SF2">
    <property type="entry name" value="TRAF-TYPE DOMAIN-CONTAINING PROTEIN"/>
    <property type="match status" value="1"/>
</dbReference>
<feature type="domain" description="Vanadium-dependent haloperoxidase NapH1-like second helical-bundle" evidence="3">
    <location>
        <begin position="347"/>
        <end position="519"/>
    </location>
</feature>
<evidence type="ECO:0000256" key="1">
    <source>
        <dbReference type="SAM" id="SignalP"/>
    </source>
</evidence>
<dbReference type="EMBL" id="JBHTEB010000001">
    <property type="protein sequence ID" value="MFD0319236.1"/>
    <property type="molecule type" value="Genomic_DNA"/>
</dbReference>
<proteinExistence type="predicted"/>
<feature type="signal peptide" evidence="1">
    <location>
        <begin position="1"/>
        <end position="37"/>
    </location>
</feature>
<dbReference type="InterPro" id="IPR052559">
    <property type="entry name" value="V-haloperoxidase"/>
</dbReference>
<organism evidence="4 5">
    <name type="scientific">Streptomyces flavalbus</name>
    <dbReference type="NCBI Taxonomy" id="2665155"/>
    <lineage>
        <taxon>Bacteria</taxon>
        <taxon>Bacillati</taxon>
        <taxon>Actinomycetota</taxon>
        <taxon>Actinomycetes</taxon>
        <taxon>Kitasatosporales</taxon>
        <taxon>Streptomycetaceae</taxon>
        <taxon>Streptomyces</taxon>
    </lineage>
</organism>
<evidence type="ECO:0000313" key="5">
    <source>
        <dbReference type="Proteomes" id="UP001597023"/>
    </source>
</evidence>
<feature type="chain" id="PRO_5046479174" evidence="1">
    <location>
        <begin position="38"/>
        <end position="520"/>
    </location>
</feature>
<comment type="caution">
    <text evidence="4">The sequence shown here is derived from an EMBL/GenBank/DDBJ whole genome shotgun (WGS) entry which is preliminary data.</text>
</comment>
<gene>
    <name evidence="4" type="ORF">ACFQZ6_34480</name>
</gene>
<dbReference type="PANTHER" id="PTHR34599">
    <property type="entry name" value="PEROXIDASE-RELATED"/>
    <property type="match status" value="1"/>
</dbReference>